<keyword evidence="1" id="KW-0378">Hydrolase</keyword>
<dbReference type="Proteomes" id="UP000724584">
    <property type="component" value="Unassembled WGS sequence"/>
</dbReference>
<name>A0ACB7P700_9PEZI</name>
<proteinExistence type="predicted"/>
<dbReference type="EMBL" id="JAGIZQ010000005">
    <property type="protein sequence ID" value="KAH6628085.1"/>
    <property type="molecule type" value="Genomic_DNA"/>
</dbReference>
<protein>
    <submittedName>
        <fullName evidence="1">Glycoside hydrolase family 71 protein</fullName>
    </submittedName>
</protein>
<evidence type="ECO:0000313" key="1">
    <source>
        <dbReference type="EMBL" id="KAH6628085.1"/>
    </source>
</evidence>
<sequence length="454" mass="48315">MKKVLPILPAALWALQQHTASAAKEVFAHVIVGNLPAFTLSDWEFDIRLAQASKIDGFALNIAAQDPSNAASLALAFQAAAALNFSLFFSLDYLAQGAWPADRVVELLREYTGEKAYFKVVEDGGGGGGGGGRPLVSTFEGPGSAGDWKGIKDAVDVVFVPDWSSVAAGEAVELGGGVADGLFSFDAWPEGAENITTDADKVFQEALGKGKKKYMMPVAPWFFTNLPGFGGKNWLWRGDGLWDRRWQQVAEVQPDWVEILTWNDFGESHYIGPVHENELGLFQSAGAPVNYARGMSHDGWRRFLPFYIDVYKTGRVPDSVGEESVMAYYRTAPALACPGGGTTGNNPDGGEVAMKPEELVEDSVFYAALLDTDQGVTVSVSIGGKVSTGKLNEVPAAGGGTPGVYTGAVPFDKNTGDMVVTLSRDGKVIATAEGGKGISTQCENNVQNWNAIAV</sequence>
<gene>
    <name evidence="1" type="ORF">F5144DRAFT_654038</name>
</gene>
<comment type="caution">
    <text evidence="1">The sequence shown here is derived from an EMBL/GenBank/DDBJ whole genome shotgun (WGS) entry which is preliminary data.</text>
</comment>
<reference evidence="1 2" key="1">
    <citation type="journal article" date="2021" name="Nat. Commun.">
        <title>Genetic determinants of endophytism in the Arabidopsis root mycobiome.</title>
        <authorList>
            <person name="Mesny F."/>
            <person name="Miyauchi S."/>
            <person name="Thiergart T."/>
            <person name="Pickel B."/>
            <person name="Atanasova L."/>
            <person name="Karlsson M."/>
            <person name="Huettel B."/>
            <person name="Barry K.W."/>
            <person name="Haridas S."/>
            <person name="Chen C."/>
            <person name="Bauer D."/>
            <person name="Andreopoulos W."/>
            <person name="Pangilinan J."/>
            <person name="LaButti K."/>
            <person name="Riley R."/>
            <person name="Lipzen A."/>
            <person name="Clum A."/>
            <person name="Drula E."/>
            <person name="Henrissat B."/>
            <person name="Kohler A."/>
            <person name="Grigoriev I.V."/>
            <person name="Martin F.M."/>
            <person name="Hacquard S."/>
        </authorList>
    </citation>
    <scope>NUCLEOTIDE SEQUENCE [LARGE SCALE GENOMIC DNA]</scope>
    <source>
        <strain evidence="1 2">MPI-SDFR-AT-0079</strain>
    </source>
</reference>
<keyword evidence="2" id="KW-1185">Reference proteome</keyword>
<accession>A0ACB7P700</accession>
<evidence type="ECO:0000313" key="2">
    <source>
        <dbReference type="Proteomes" id="UP000724584"/>
    </source>
</evidence>
<organism evidence="1 2">
    <name type="scientific">Chaetomium tenue</name>
    <dbReference type="NCBI Taxonomy" id="1854479"/>
    <lineage>
        <taxon>Eukaryota</taxon>
        <taxon>Fungi</taxon>
        <taxon>Dikarya</taxon>
        <taxon>Ascomycota</taxon>
        <taxon>Pezizomycotina</taxon>
        <taxon>Sordariomycetes</taxon>
        <taxon>Sordariomycetidae</taxon>
        <taxon>Sordariales</taxon>
        <taxon>Chaetomiaceae</taxon>
        <taxon>Chaetomium</taxon>
    </lineage>
</organism>